<dbReference type="InterPro" id="IPR044492">
    <property type="entry name" value="P_typ_ATPase_HD_dom"/>
</dbReference>
<dbReference type="Proteomes" id="UP000466785">
    <property type="component" value="Chromosome"/>
</dbReference>
<dbReference type="PRINTS" id="PR00119">
    <property type="entry name" value="CATATPASE"/>
</dbReference>
<feature type="transmembrane region" description="Helical" evidence="7">
    <location>
        <begin position="627"/>
        <end position="649"/>
    </location>
</feature>
<accession>A0A6N4VHI2</accession>
<dbReference type="SUPFAM" id="SSF81665">
    <property type="entry name" value="Calcium ATPase, transmembrane domain M"/>
    <property type="match status" value="1"/>
</dbReference>
<keyword evidence="6 7" id="KW-0472">Membrane</keyword>
<evidence type="ECO:0000313" key="9">
    <source>
        <dbReference type="EMBL" id="BBX54081.1"/>
    </source>
</evidence>
<feature type="transmembrane region" description="Helical" evidence="7">
    <location>
        <begin position="723"/>
        <end position="744"/>
    </location>
</feature>
<keyword evidence="5 7" id="KW-1133">Transmembrane helix</keyword>
<evidence type="ECO:0000256" key="4">
    <source>
        <dbReference type="ARBA" id="ARBA00022967"/>
    </source>
</evidence>
<dbReference type="KEGG" id="mpof:MPOR_51070"/>
<dbReference type="InterPro" id="IPR059000">
    <property type="entry name" value="ATPase_P-type_domA"/>
</dbReference>
<reference evidence="9 10" key="1">
    <citation type="journal article" date="2019" name="Emerg. Microbes Infect.">
        <title>Comprehensive subspecies identification of 175 nontuberculous mycobacteria species based on 7547 genomic profiles.</title>
        <authorList>
            <person name="Matsumoto Y."/>
            <person name="Kinjo T."/>
            <person name="Motooka D."/>
            <person name="Nabeya D."/>
            <person name="Jung N."/>
            <person name="Uechi K."/>
            <person name="Horii T."/>
            <person name="Iida T."/>
            <person name="Fujita J."/>
            <person name="Nakamura S."/>
        </authorList>
    </citation>
    <scope>NUCLEOTIDE SEQUENCE [LARGE SCALE GENOMIC DNA]</scope>
    <source>
        <strain evidence="9 10">JCM 12603</strain>
    </source>
</reference>
<dbReference type="AlphaFoldDB" id="A0A6N4VHI2"/>
<feature type="transmembrane region" description="Helical" evidence="7">
    <location>
        <begin position="661"/>
        <end position="683"/>
    </location>
</feature>
<dbReference type="Gene3D" id="2.70.150.10">
    <property type="entry name" value="Calcium-transporting ATPase, cytoplasmic transduction domain A"/>
    <property type="match status" value="1"/>
</dbReference>
<proteinExistence type="predicted"/>
<dbReference type="PANTHER" id="PTHR42861">
    <property type="entry name" value="CALCIUM-TRANSPORTING ATPASE"/>
    <property type="match status" value="1"/>
</dbReference>
<evidence type="ECO:0000256" key="5">
    <source>
        <dbReference type="ARBA" id="ARBA00022989"/>
    </source>
</evidence>
<dbReference type="SFLD" id="SFLDS00003">
    <property type="entry name" value="Haloacid_Dehalogenase"/>
    <property type="match status" value="1"/>
</dbReference>
<keyword evidence="10" id="KW-1185">Reference proteome</keyword>
<evidence type="ECO:0000256" key="1">
    <source>
        <dbReference type="ARBA" id="ARBA00004651"/>
    </source>
</evidence>
<dbReference type="InterPro" id="IPR023299">
    <property type="entry name" value="ATPase_P-typ_cyto_dom_N"/>
</dbReference>
<dbReference type="SFLD" id="SFLDG00002">
    <property type="entry name" value="C1.7:_P-type_atpase_like"/>
    <property type="match status" value="1"/>
</dbReference>
<dbReference type="Gene3D" id="1.20.1110.10">
    <property type="entry name" value="Calcium-transporting ATPase, transmembrane domain"/>
    <property type="match status" value="1"/>
</dbReference>
<dbReference type="Gene3D" id="3.40.50.1000">
    <property type="entry name" value="HAD superfamily/HAD-like"/>
    <property type="match status" value="1"/>
</dbReference>
<keyword evidence="4" id="KW-1278">Translocase</keyword>
<dbReference type="PROSITE" id="PS00154">
    <property type="entry name" value="ATPASE_E1_E2"/>
    <property type="match status" value="1"/>
</dbReference>
<dbReference type="InterPro" id="IPR036412">
    <property type="entry name" value="HAD-like_sf"/>
</dbReference>
<dbReference type="GO" id="GO:0005886">
    <property type="term" value="C:plasma membrane"/>
    <property type="evidence" value="ECO:0007669"/>
    <property type="project" value="UniProtKB-SubCell"/>
</dbReference>
<dbReference type="InterPro" id="IPR023214">
    <property type="entry name" value="HAD_sf"/>
</dbReference>
<feature type="transmembrane region" description="Helical" evidence="7">
    <location>
        <begin position="48"/>
        <end position="78"/>
    </location>
</feature>
<dbReference type="CDD" id="cd02609">
    <property type="entry name" value="P-type_ATPase"/>
    <property type="match status" value="1"/>
</dbReference>
<dbReference type="RefSeq" id="WP_163678879.1">
    <property type="nucleotide sequence ID" value="NZ_AP022570.1"/>
</dbReference>
<feature type="transmembrane region" description="Helical" evidence="7">
    <location>
        <begin position="756"/>
        <end position="778"/>
    </location>
</feature>
<evidence type="ECO:0000259" key="8">
    <source>
        <dbReference type="Pfam" id="PF00122"/>
    </source>
</evidence>
<dbReference type="GO" id="GO:0005524">
    <property type="term" value="F:ATP binding"/>
    <property type="evidence" value="ECO:0007669"/>
    <property type="project" value="InterPro"/>
</dbReference>
<comment type="subcellular location">
    <subcellularLocation>
        <location evidence="1">Cell membrane</location>
        <topology evidence="1">Multi-pass membrane protein</topology>
    </subcellularLocation>
</comment>
<dbReference type="SFLD" id="SFLDF00027">
    <property type="entry name" value="p-type_atpase"/>
    <property type="match status" value="1"/>
</dbReference>
<dbReference type="SUPFAM" id="SSF81653">
    <property type="entry name" value="Calcium ATPase, transduction domain A"/>
    <property type="match status" value="1"/>
</dbReference>
<feature type="transmembrane region" description="Helical" evidence="7">
    <location>
        <begin position="213"/>
        <end position="230"/>
    </location>
</feature>
<dbReference type="InterPro" id="IPR008250">
    <property type="entry name" value="ATPase_P-typ_transduc_dom_A_sf"/>
</dbReference>
<dbReference type="InterPro" id="IPR001757">
    <property type="entry name" value="P_typ_ATPase"/>
</dbReference>
<sequence>MTLSLAGGLSDDDVAARVAEGKTNDVPTRAARSVSEIVRGNVFTRINAILGVLLIIVLSTGSVINGAFGLLIIANSAIGIIQELRAKQTLDRLAIVGQAKPLVRRQSGTQPRLPSEVVLDDVIELGPGDQIVVDGEILEEANLEVDESLLTGEADPIPKDAGDTVMSGSFVVAGTGAYRATKVGREAYAAKLAEETSKFTLVRSELRSGINKILKFITYLLIPAGLLTIYTQLFTTDAGWQQSVLRMVGALVPMVPEGLVLMTSIAFAVGVVRLGRRQCLVNELPAIEGLARVDVVCADKTGTLTENGMRVSDVEKIGSSGVADVLAQLAADDPRPNASIAAIAEAHRMPPGWTATATAPFKSATKWSGASYGEHGNWVIGAPDVLLDPASAAAAEAERIGAQGLRVLLLGSSDLPVDDPRAPGTVTPAALVVLEQRVRPDARDTLDFFAAQKVSIKVISGDNAVSVGAVAGSLGLHGECMDARHLPEEPAALADELESHTTFGRVRPDQKRAMVHALQSRGHTVAMTGDGVNDVLALKDADIGVAMGSGSSASRAVAQIVLLDNRFATLPHVVAEGRRVIGNIERVSNLFLTKTVYSVLLAILVGLAGLSAKLFGSDPLLFPFQPIHVTIAAWFTIGIPAFILSLAPNNERARPGFVRRVMTAALPSGLAVGAATFTSYLLAYEGRAATETEQTQASTAALITLLVAALWVLAVVARPYEWWRIALVAISGLAYVVIFSMPAARELFILDPSNVAITSTALGIGLLGAIAVEVIWWVQGALLGEQRRLWRVRER</sequence>
<name>A0A6N4VHI2_9MYCO</name>
<organism evidence="9 10">
    <name type="scientific">Mycolicibacterium poriferae</name>
    <dbReference type="NCBI Taxonomy" id="39694"/>
    <lineage>
        <taxon>Bacteria</taxon>
        <taxon>Bacillati</taxon>
        <taxon>Actinomycetota</taxon>
        <taxon>Actinomycetes</taxon>
        <taxon>Mycobacteriales</taxon>
        <taxon>Mycobacteriaceae</taxon>
        <taxon>Mycolicibacterium</taxon>
    </lineage>
</organism>
<evidence type="ECO:0000313" key="10">
    <source>
        <dbReference type="Proteomes" id="UP000466785"/>
    </source>
</evidence>
<dbReference type="InterPro" id="IPR018303">
    <property type="entry name" value="ATPase_P-typ_P_site"/>
</dbReference>
<dbReference type="NCBIfam" id="TIGR01494">
    <property type="entry name" value="ATPase_P-type"/>
    <property type="match status" value="2"/>
</dbReference>
<feature type="transmembrane region" description="Helical" evidence="7">
    <location>
        <begin position="695"/>
        <end position="716"/>
    </location>
</feature>
<dbReference type="GO" id="GO:0016887">
    <property type="term" value="F:ATP hydrolysis activity"/>
    <property type="evidence" value="ECO:0007669"/>
    <property type="project" value="InterPro"/>
</dbReference>
<dbReference type="InterPro" id="IPR023298">
    <property type="entry name" value="ATPase_P-typ_TM_dom_sf"/>
</dbReference>
<evidence type="ECO:0000256" key="2">
    <source>
        <dbReference type="ARBA" id="ARBA00022475"/>
    </source>
</evidence>
<dbReference type="SUPFAM" id="SSF56784">
    <property type="entry name" value="HAD-like"/>
    <property type="match status" value="1"/>
</dbReference>
<protein>
    <submittedName>
        <fullName evidence="9">Magnesium-transporting ATPase</fullName>
    </submittedName>
</protein>
<keyword evidence="3 7" id="KW-0812">Transmembrane</keyword>
<keyword evidence="2" id="KW-1003">Cell membrane</keyword>
<evidence type="ECO:0000256" key="3">
    <source>
        <dbReference type="ARBA" id="ARBA00022692"/>
    </source>
</evidence>
<evidence type="ECO:0000256" key="7">
    <source>
        <dbReference type="SAM" id="Phobius"/>
    </source>
</evidence>
<dbReference type="EMBL" id="AP022570">
    <property type="protein sequence ID" value="BBX54081.1"/>
    <property type="molecule type" value="Genomic_DNA"/>
</dbReference>
<feature type="transmembrane region" description="Helical" evidence="7">
    <location>
        <begin position="250"/>
        <end position="272"/>
    </location>
</feature>
<dbReference type="PRINTS" id="PR00120">
    <property type="entry name" value="HATPASE"/>
</dbReference>
<dbReference type="Gene3D" id="3.40.1110.10">
    <property type="entry name" value="Calcium-transporting ATPase, cytoplasmic domain N"/>
    <property type="match status" value="1"/>
</dbReference>
<feature type="transmembrane region" description="Helical" evidence="7">
    <location>
        <begin position="596"/>
        <end position="615"/>
    </location>
</feature>
<dbReference type="Pfam" id="PF00702">
    <property type="entry name" value="Hydrolase"/>
    <property type="match status" value="1"/>
</dbReference>
<dbReference type="Pfam" id="PF00122">
    <property type="entry name" value="E1-E2_ATPase"/>
    <property type="match status" value="1"/>
</dbReference>
<feature type="domain" description="P-type ATPase A" evidence="8">
    <location>
        <begin position="103"/>
        <end position="195"/>
    </location>
</feature>
<gene>
    <name evidence="9" type="ORF">MPOR_51070</name>
</gene>
<evidence type="ECO:0000256" key="6">
    <source>
        <dbReference type="ARBA" id="ARBA00023136"/>
    </source>
</evidence>